<dbReference type="Gene3D" id="3.90.1300.10">
    <property type="entry name" value="Amidase signature (AS) domain"/>
    <property type="match status" value="1"/>
</dbReference>
<organism evidence="3 4">
    <name type="scientific">Antricoccus suffuscus</name>
    <dbReference type="NCBI Taxonomy" id="1629062"/>
    <lineage>
        <taxon>Bacteria</taxon>
        <taxon>Bacillati</taxon>
        <taxon>Actinomycetota</taxon>
        <taxon>Actinomycetes</taxon>
        <taxon>Geodermatophilales</taxon>
        <taxon>Antricoccaceae</taxon>
        <taxon>Antricoccus</taxon>
    </lineage>
</organism>
<dbReference type="PANTHER" id="PTHR11895:SF7">
    <property type="entry name" value="GLUTAMYL-TRNA(GLN) AMIDOTRANSFERASE SUBUNIT A, MITOCHONDRIAL"/>
    <property type="match status" value="1"/>
</dbReference>
<dbReference type="InterPro" id="IPR000120">
    <property type="entry name" value="Amidase"/>
</dbReference>
<dbReference type="InterPro" id="IPR023631">
    <property type="entry name" value="Amidase_dom"/>
</dbReference>
<accession>A0A2T0ZW85</accession>
<dbReference type="GO" id="GO:0016740">
    <property type="term" value="F:transferase activity"/>
    <property type="evidence" value="ECO:0007669"/>
    <property type="project" value="UniProtKB-KW"/>
</dbReference>
<proteinExistence type="inferred from homology"/>
<dbReference type="Proteomes" id="UP000237752">
    <property type="component" value="Unassembled WGS sequence"/>
</dbReference>
<protein>
    <submittedName>
        <fullName evidence="3">Amidase/aspartyl-tRNA(Asn)/glutamyl-tRNA(Gln) amidotransferase subunit A</fullName>
    </submittedName>
</protein>
<dbReference type="RefSeq" id="WP_106350185.1">
    <property type="nucleotide sequence ID" value="NZ_PVUE01000016.1"/>
</dbReference>
<dbReference type="AlphaFoldDB" id="A0A2T0ZW85"/>
<dbReference type="SUPFAM" id="SSF75304">
    <property type="entry name" value="Amidase signature (AS) enzymes"/>
    <property type="match status" value="1"/>
</dbReference>
<dbReference type="OrthoDB" id="182039at2"/>
<name>A0A2T0ZW85_9ACTN</name>
<reference evidence="3 4" key="1">
    <citation type="submission" date="2018-03" db="EMBL/GenBank/DDBJ databases">
        <title>Genomic Encyclopedia of Archaeal and Bacterial Type Strains, Phase II (KMG-II): from individual species to whole genera.</title>
        <authorList>
            <person name="Goeker M."/>
        </authorList>
    </citation>
    <scope>NUCLEOTIDE SEQUENCE [LARGE SCALE GENOMIC DNA]</scope>
    <source>
        <strain evidence="3 4">DSM 100065</strain>
    </source>
</reference>
<dbReference type="InterPro" id="IPR020556">
    <property type="entry name" value="Amidase_CS"/>
</dbReference>
<dbReference type="InterPro" id="IPR036928">
    <property type="entry name" value="AS_sf"/>
</dbReference>
<sequence>MSTELWRRTATDLGTMIRAREVLPSEILDSVLERIDAHDPDVHAFITRTDDLARESASHADDRARSGKLIGPMDGIPFSIKDLDDTAGIRTTKGSKFLEHNVPTQDSATAERLRQSGGLLLGKTNTPHFGYKDMCDNLVAETTVNPWKLDRTAGGSSGGAAAAVAAGFGPFGQGGDGAGSIRIPAALCGVVGFKASFGRVSMYPYREYWTHRTHNGPLARTVADAAMMLSVLAGHDVRDPATITSPLEPFEVLPEGDRPLAGTRVRWSADLGYGPVEDEIVEIVQDAVDVLAELGCLVEDAAPGWEDTSEFHRAIYTTQIANGIGSVVESNPDWVEDTLQEMIEAGNQYSAVELRRAEAKRGALYASSVKMFEEVDFFVSPTMPLEAWSAFPGRDSSIIDGRDYFEGQEKYAGFGRSYALNPFNLTGQPAISLPCGWTKSGLPVGIQIAGALHRDIAVLQVAEALERRLGIMDRWPAFTR</sequence>
<evidence type="ECO:0000313" key="4">
    <source>
        <dbReference type="Proteomes" id="UP000237752"/>
    </source>
</evidence>
<evidence type="ECO:0000313" key="3">
    <source>
        <dbReference type="EMBL" id="PRZ40554.1"/>
    </source>
</evidence>
<keyword evidence="4" id="KW-1185">Reference proteome</keyword>
<comment type="caution">
    <text evidence="3">The sequence shown here is derived from an EMBL/GenBank/DDBJ whole genome shotgun (WGS) entry which is preliminary data.</text>
</comment>
<comment type="similarity">
    <text evidence="1">Belongs to the amidase family.</text>
</comment>
<dbReference type="PROSITE" id="PS00571">
    <property type="entry name" value="AMIDASES"/>
    <property type="match status" value="1"/>
</dbReference>
<evidence type="ECO:0000256" key="1">
    <source>
        <dbReference type="ARBA" id="ARBA00009199"/>
    </source>
</evidence>
<dbReference type="Pfam" id="PF01425">
    <property type="entry name" value="Amidase"/>
    <property type="match status" value="1"/>
</dbReference>
<evidence type="ECO:0000259" key="2">
    <source>
        <dbReference type="Pfam" id="PF01425"/>
    </source>
</evidence>
<feature type="domain" description="Amidase" evidence="2">
    <location>
        <begin position="26"/>
        <end position="458"/>
    </location>
</feature>
<dbReference type="PANTHER" id="PTHR11895">
    <property type="entry name" value="TRANSAMIDASE"/>
    <property type="match status" value="1"/>
</dbReference>
<keyword evidence="3" id="KW-0808">Transferase</keyword>
<gene>
    <name evidence="3" type="ORF">CLV47_11687</name>
</gene>
<dbReference type="EMBL" id="PVUE01000016">
    <property type="protein sequence ID" value="PRZ40554.1"/>
    <property type="molecule type" value="Genomic_DNA"/>
</dbReference>